<dbReference type="RefSeq" id="WP_074675802.1">
    <property type="nucleotide sequence ID" value="NZ_CBCSET010000001.1"/>
</dbReference>
<dbReference type="InterPro" id="IPR012902">
    <property type="entry name" value="N_methyl_site"/>
</dbReference>
<evidence type="ECO:0000313" key="3">
    <source>
        <dbReference type="EMBL" id="SDD67771.1"/>
    </source>
</evidence>
<dbReference type="NCBIfam" id="TIGR02532">
    <property type="entry name" value="IV_pilin_GFxxxE"/>
    <property type="match status" value="1"/>
</dbReference>
<sequence>MKSSQRQNGLSMIELLISLAISSFLILGITQVYIDNKRNQVFQLNQMGNLEGSRFAALVIDQYLGKAGYRRNPAALVETSFPSRAAGGDCLEFKAGHTATGLNPDVGDGFCIRYQPQVSGELDCQGSSSGVNYTEAFPSTFSSADQVILAFKYESGGNTDLEKGRLLCKNLNATAPQYSELLSGIADIRLEFGVGNSDALDKEVSTFISQKDWTADSGAIRSIRYNLLLSSRAKLRDSDDSLVLDKWLEGAPEASKTRLQNADDRRIYQIASSTQNLRNLMP</sequence>
<name>A0A1G6WPN9_9GAMM</name>
<dbReference type="EMBL" id="FNAE01000001">
    <property type="protein sequence ID" value="SDD67771.1"/>
    <property type="molecule type" value="Genomic_DNA"/>
</dbReference>
<evidence type="ECO:0000313" key="5">
    <source>
        <dbReference type="Proteomes" id="UP001278050"/>
    </source>
</evidence>
<accession>A0A1G6WPN9</accession>
<proteinExistence type="predicted"/>
<feature type="transmembrane region" description="Helical" evidence="1">
    <location>
        <begin position="12"/>
        <end position="34"/>
    </location>
</feature>
<dbReference type="Proteomes" id="UP000182413">
    <property type="component" value="Unassembled WGS sequence"/>
</dbReference>
<protein>
    <submittedName>
        <fullName evidence="2">PilW family protein</fullName>
    </submittedName>
    <submittedName>
        <fullName evidence="3">Type IV pilus assembly protein PilW</fullName>
    </submittedName>
</protein>
<dbReference type="Pfam" id="PF16074">
    <property type="entry name" value="PilW"/>
    <property type="match status" value="1"/>
</dbReference>
<keyword evidence="1" id="KW-1133">Transmembrane helix</keyword>
<keyword evidence="1" id="KW-0812">Transmembrane</keyword>
<evidence type="ECO:0000313" key="2">
    <source>
        <dbReference type="EMBL" id="MDX5992102.1"/>
    </source>
</evidence>
<dbReference type="GO" id="GO:0043683">
    <property type="term" value="P:type IV pilus assembly"/>
    <property type="evidence" value="ECO:0007669"/>
    <property type="project" value="InterPro"/>
</dbReference>
<keyword evidence="5" id="KW-1185">Reference proteome</keyword>
<dbReference type="AlphaFoldDB" id="A0A1G6WPN9"/>
<dbReference type="OrthoDB" id="7011591at2"/>
<reference evidence="2 5" key="2">
    <citation type="submission" date="2023-11" db="EMBL/GenBank/DDBJ databases">
        <title>MicrobeMod: A computational toolkit for identifying prokaryotic methylation and restriction-modification with nanopore sequencing.</title>
        <authorList>
            <person name="Crits-Christoph A."/>
            <person name="Kang S.C."/>
            <person name="Lee H."/>
            <person name="Ostrov N."/>
        </authorList>
    </citation>
    <scope>NUCLEOTIDE SEQUENCE [LARGE SCALE GENOMIC DNA]</scope>
    <source>
        <strain evidence="2 5">ATCC BAA-571</strain>
    </source>
</reference>
<dbReference type="EMBL" id="JAWXXP010000001">
    <property type="protein sequence ID" value="MDX5992102.1"/>
    <property type="molecule type" value="Genomic_DNA"/>
</dbReference>
<reference evidence="3 4" key="1">
    <citation type="submission" date="2016-10" db="EMBL/GenBank/DDBJ databases">
        <authorList>
            <person name="de Groot N.N."/>
        </authorList>
    </citation>
    <scope>NUCLEOTIDE SEQUENCE [LARGE SCALE GENOMIC DNA]</scope>
    <source>
        <strain evidence="3 4">JCM 10630</strain>
    </source>
</reference>
<evidence type="ECO:0000313" key="4">
    <source>
        <dbReference type="Proteomes" id="UP000182413"/>
    </source>
</evidence>
<keyword evidence="1" id="KW-0472">Membrane</keyword>
<evidence type="ECO:0000256" key="1">
    <source>
        <dbReference type="SAM" id="Phobius"/>
    </source>
</evidence>
<gene>
    <name evidence="3" type="ORF">SAMN05216575_1011066</name>
    <name evidence="2" type="ORF">SIM71_08555</name>
</gene>
<organism evidence="3 4">
    <name type="scientific">Ectopseudomonas alcaliphila</name>
    <dbReference type="NCBI Taxonomy" id="101564"/>
    <lineage>
        <taxon>Bacteria</taxon>
        <taxon>Pseudomonadati</taxon>
        <taxon>Pseudomonadota</taxon>
        <taxon>Gammaproteobacteria</taxon>
        <taxon>Pseudomonadales</taxon>
        <taxon>Pseudomonadaceae</taxon>
        <taxon>Ectopseudomonas</taxon>
    </lineage>
</organism>
<dbReference type="InterPro" id="IPR032092">
    <property type="entry name" value="PilW"/>
</dbReference>
<dbReference type="Proteomes" id="UP001278050">
    <property type="component" value="Unassembled WGS sequence"/>
</dbReference>
<dbReference type="Pfam" id="PF07963">
    <property type="entry name" value="N_methyl"/>
    <property type="match status" value="1"/>
</dbReference>